<feature type="chain" id="PRO_5035776264" description="Secreted protein" evidence="1">
    <location>
        <begin position="21"/>
        <end position="71"/>
    </location>
</feature>
<evidence type="ECO:0000256" key="1">
    <source>
        <dbReference type="SAM" id="SignalP"/>
    </source>
</evidence>
<organism evidence="2 3">
    <name type="scientific">Ceratodon purpureus</name>
    <name type="common">Fire moss</name>
    <name type="synonym">Dicranum purpureum</name>
    <dbReference type="NCBI Taxonomy" id="3225"/>
    <lineage>
        <taxon>Eukaryota</taxon>
        <taxon>Viridiplantae</taxon>
        <taxon>Streptophyta</taxon>
        <taxon>Embryophyta</taxon>
        <taxon>Bryophyta</taxon>
        <taxon>Bryophytina</taxon>
        <taxon>Bryopsida</taxon>
        <taxon>Dicranidae</taxon>
        <taxon>Pseudoditrichales</taxon>
        <taxon>Ditrichaceae</taxon>
        <taxon>Ceratodon</taxon>
    </lineage>
</organism>
<reference evidence="2" key="1">
    <citation type="submission" date="2020-06" db="EMBL/GenBank/DDBJ databases">
        <title>WGS assembly of Ceratodon purpureus strain R40.</title>
        <authorList>
            <person name="Carey S.B."/>
            <person name="Jenkins J."/>
            <person name="Shu S."/>
            <person name="Lovell J.T."/>
            <person name="Sreedasyam A."/>
            <person name="Maumus F."/>
            <person name="Tiley G.P."/>
            <person name="Fernandez-Pozo N."/>
            <person name="Barry K."/>
            <person name="Chen C."/>
            <person name="Wang M."/>
            <person name="Lipzen A."/>
            <person name="Daum C."/>
            <person name="Saski C.A."/>
            <person name="Payton A.C."/>
            <person name="Mcbreen J.C."/>
            <person name="Conrad R.E."/>
            <person name="Kollar L.M."/>
            <person name="Olsson S."/>
            <person name="Huttunen S."/>
            <person name="Landis J.B."/>
            <person name="Wickett N.J."/>
            <person name="Johnson M.G."/>
            <person name="Rensing S.A."/>
            <person name="Grimwood J."/>
            <person name="Schmutz J."/>
            <person name="Mcdaniel S.F."/>
        </authorList>
    </citation>
    <scope>NUCLEOTIDE SEQUENCE</scope>
    <source>
        <strain evidence="2">R40</strain>
    </source>
</reference>
<proteinExistence type="predicted"/>
<gene>
    <name evidence="2" type="ORF">KC19_9G033000</name>
</gene>
<sequence length="71" mass="8091">MQNVVIFLFFILFLSEHMRLQHLEMIRSENSTCSNQSSIRISLMKFHLPQGASASFAMIPNRPPLAVGVTR</sequence>
<feature type="signal peptide" evidence="1">
    <location>
        <begin position="1"/>
        <end position="20"/>
    </location>
</feature>
<protein>
    <recommendedName>
        <fullName evidence="4">Secreted protein</fullName>
    </recommendedName>
</protein>
<dbReference type="AlphaFoldDB" id="A0A8T0GTR2"/>
<comment type="caution">
    <text evidence="2">The sequence shown here is derived from an EMBL/GenBank/DDBJ whole genome shotgun (WGS) entry which is preliminary data.</text>
</comment>
<evidence type="ECO:0000313" key="3">
    <source>
        <dbReference type="Proteomes" id="UP000822688"/>
    </source>
</evidence>
<keyword evidence="1" id="KW-0732">Signal</keyword>
<evidence type="ECO:0008006" key="4">
    <source>
        <dbReference type="Google" id="ProtNLM"/>
    </source>
</evidence>
<dbReference type="Proteomes" id="UP000822688">
    <property type="component" value="Chromosome 9"/>
</dbReference>
<name>A0A8T0GTR2_CERPU</name>
<evidence type="ECO:0000313" key="2">
    <source>
        <dbReference type="EMBL" id="KAG0561048.1"/>
    </source>
</evidence>
<dbReference type="EMBL" id="CM026430">
    <property type="protein sequence ID" value="KAG0561048.1"/>
    <property type="molecule type" value="Genomic_DNA"/>
</dbReference>
<keyword evidence="3" id="KW-1185">Reference proteome</keyword>
<accession>A0A8T0GTR2</accession>